<feature type="region of interest" description="Disordered" evidence="1">
    <location>
        <begin position="347"/>
        <end position="372"/>
    </location>
</feature>
<dbReference type="RefSeq" id="XP_017995105.1">
    <property type="nucleotide sequence ID" value="XM_018141200.1"/>
</dbReference>
<dbReference type="EMBL" id="LFJN01000044">
    <property type="protein sequence ID" value="KPI35142.1"/>
    <property type="molecule type" value="Genomic_DNA"/>
</dbReference>
<dbReference type="GeneID" id="28733079"/>
<dbReference type="Proteomes" id="UP000038010">
    <property type="component" value="Unassembled WGS sequence"/>
</dbReference>
<accession>A0A0N1GXR1</accession>
<protein>
    <recommendedName>
        <fullName evidence="4">Sister chromatid cohesion protein DCC1</fullName>
    </recommendedName>
</protein>
<evidence type="ECO:0008006" key="4">
    <source>
        <dbReference type="Google" id="ProtNLM"/>
    </source>
</evidence>
<dbReference type="STRING" id="1664694.A0A0N1GXR1"/>
<evidence type="ECO:0000256" key="1">
    <source>
        <dbReference type="SAM" id="MobiDB-lite"/>
    </source>
</evidence>
<keyword evidence="3" id="KW-1185">Reference proteome</keyword>
<dbReference type="Pfam" id="PF09724">
    <property type="entry name" value="Dcc1"/>
    <property type="match status" value="1"/>
</dbReference>
<proteinExistence type="predicted"/>
<dbReference type="OrthoDB" id="5199543at2759"/>
<sequence length="372" mass="41080">MITQSTTSVPFSISHPQEHVRLLELPPELLALIEAESGTHNNSVDRERDTIYSDLGGRVQLKSAPTNDSSTATKPKEEYLHVCTEDKVWAVRQVSTSNSVHVLRPAANVPVLSSNESDPTATPGPGVTAIAQPTSTLELLPATYTQKDIESASGRLLPTVSLDDTASSIESGISEKEIIASLPYPLHPILRAKRELFVIRPWDKPCIPSPGILLAAWNAMFALGRKFPLDTSDMLYLGERSMQIHQEEGEVVACAVRAIAERFVEEDLDEGEDGELQRLRYSLEGQLIGKETTVFVGQLLVMCAGEQGLRREELEDRWTDIVPSSWRRWCKLDNLGEQCITTGAKSAEATPSSVAGKRNWHEKFSAQRKKAR</sequence>
<dbReference type="AlphaFoldDB" id="A0A0N1GXR1"/>
<dbReference type="GO" id="GO:0007064">
    <property type="term" value="P:mitotic sister chromatid cohesion"/>
    <property type="evidence" value="ECO:0007669"/>
    <property type="project" value="InterPro"/>
</dbReference>
<gene>
    <name evidence="2" type="ORF">AB675_1319</name>
</gene>
<comment type="caution">
    <text evidence="2">The sequence shown here is derived from an EMBL/GenBank/DDBJ whole genome shotgun (WGS) entry which is preliminary data.</text>
</comment>
<name>A0A0N1GXR1_9EURO</name>
<dbReference type="VEuPathDB" id="FungiDB:AB675_1319"/>
<evidence type="ECO:0000313" key="2">
    <source>
        <dbReference type="EMBL" id="KPI35142.1"/>
    </source>
</evidence>
<reference evidence="2 3" key="1">
    <citation type="submission" date="2015-06" db="EMBL/GenBank/DDBJ databases">
        <title>Draft genome of the ant-associated black yeast Phialophora attae CBS 131958.</title>
        <authorList>
            <person name="Moreno L.F."/>
            <person name="Stielow B.J."/>
            <person name="de Hoog S."/>
            <person name="Vicente V.A."/>
            <person name="Weiss V.A."/>
            <person name="de Vries M."/>
            <person name="Cruz L.M."/>
            <person name="Souza E.M."/>
        </authorList>
    </citation>
    <scope>NUCLEOTIDE SEQUENCE [LARGE SCALE GENOMIC DNA]</scope>
    <source>
        <strain evidence="2 3">CBS 131958</strain>
    </source>
</reference>
<dbReference type="InterPro" id="IPR019128">
    <property type="entry name" value="Dcc1"/>
</dbReference>
<evidence type="ECO:0000313" key="3">
    <source>
        <dbReference type="Proteomes" id="UP000038010"/>
    </source>
</evidence>
<organism evidence="2 3">
    <name type="scientific">Cyphellophora attinorum</name>
    <dbReference type="NCBI Taxonomy" id="1664694"/>
    <lineage>
        <taxon>Eukaryota</taxon>
        <taxon>Fungi</taxon>
        <taxon>Dikarya</taxon>
        <taxon>Ascomycota</taxon>
        <taxon>Pezizomycotina</taxon>
        <taxon>Eurotiomycetes</taxon>
        <taxon>Chaetothyriomycetidae</taxon>
        <taxon>Chaetothyriales</taxon>
        <taxon>Cyphellophoraceae</taxon>
        <taxon>Cyphellophora</taxon>
    </lineage>
</organism>
<dbReference type="GO" id="GO:0031390">
    <property type="term" value="C:Ctf18 RFC-like complex"/>
    <property type="evidence" value="ECO:0007669"/>
    <property type="project" value="InterPro"/>
</dbReference>